<sequence length="221" mass="24099">MVGSHPFHISEPYPNSSSISISAGTLVRPTAQSSSPHPVAIISAEERNYQQAPEKPDRVLAQISARQGSDRSLVDRIISLTWQSRRKSIAVAGVEGASATITSVDAINDNDDERGSPHGKFDFSLVGCFVAMLLNLACPQLDIDQLERSYQQQLGHHWRWLSLACCTWTLFDVASIIVAPIAACILDIGLNGKPLLFSSAHFREHGNKNCSEFTASMVRLA</sequence>
<protein>
    <submittedName>
        <fullName evidence="1">Uncharacterized protein</fullName>
    </submittedName>
</protein>
<evidence type="ECO:0000313" key="1">
    <source>
        <dbReference type="EMBL" id="QSS58693.1"/>
    </source>
</evidence>
<reference evidence="1" key="1">
    <citation type="submission" date="2021-01" db="EMBL/GenBank/DDBJ databases">
        <title>Chromosome-level genome assembly of a human fungal pathogen reveals clustering of transcriptionally co-regulated genes.</title>
        <authorList>
            <person name="Voorhies M."/>
            <person name="Cohen S."/>
            <person name="Shea T.P."/>
            <person name="Petrus S."/>
            <person name="Munoz J.F."/>
            <person name="Poplawski S."/>
            <person name="Goldman W.E."/>
            <person name="Michael T."/>
            <person name="Cuomo C.A."/>
            <person name="Sil A."/>
            <person name="Beyhan S."/>
        </authorList>
    </citation>
    <scope>NUCLEOTIDE SEQUENCE</scope>
    <source>
        <strain evidence="1">WU24</strain>
    </source>
</reference>
<dbReference type="EMBL" id="CP069109">
    <property type="protein sequence ID" value="QSS58693.1"/>
    <property type="molecule type" value="Genomic_DNA"/>
</dbReference>
<name>A0A8A1M1Q6_AJECA</name>
<accession>A0A8A1M1Q6</accession>
<gene>
    <name evidence="1" type="ORF">I7I51_08122</name>
</gene>
<proteinExistence type="predicted"/>
<dbReference type="AlphaFoldDB" id="A0A8A1M1Q6"/>
<organism evidence="1 2">
    <name type="scientific">Ajellomyces capsulatus</name>
    <name type="common">Darling's disease fungus</name>
    <name type="synonym">Histoplasma capsulatum</name>
    <dbReference type="NCBI Taxonomy" id="5037"/>
    <lineage>
        <taxon>Eukaryota</taxon>
        <taxon>Fungi</taxon>
        <taxon>Dikarya</taxon>
        <taxon>Ascomycota</taxon>
        <taxon>Pezizomycotina</taxon>
        <taxon>Eurotiomycetes</taxon>
        <taxon>Eurotiomycetidae</taxon>
        <taxon>Onygenales</taxon>
        <taxon>Ajellomycetaceae</taxon>
        <taxon>Histoplasma</taxon>
    </lineage>
</organism>
<evidence type="ECO:0000313" key="2">
    <source>
        <dbReference type="Proteomes" id="UP000663671"/>
    </source>
</evidence>
<dbReference type="VEuPathDB" id="FungiDB:I7I51_08122"/>
<dbReference type="Proteomes" id="UP000663671">
    <property type="component" value="Chromosome 2"/>
</dbReference>